<dbReference type="GO" id="GO:0004733">
    <property type="term" value="F:pyridoxamine phosphate oxidase activity"/>
    <property type="evidence" value="ECO:0007669"/>
    <property type="project" value="UniProtKB-EC"/>
</dbReference>
<comment type="pathway">
    <text evidence="4">Cofactor metabolism; pyridoxal 5'-phosphate salvage; pyridoxal 5'-phosphate from pyridoxine 5'-phosphate: step 1/1.</text>
</comment>
<protein>
    <recommendedName>
        <fullName evidence="6">pyridoxal 5'-phosphate synthase</fullName>
        <ecNumber evidence="6">1.4.3.5</ecNumber>
    </recommendedName>
</protein>
<dbReference type="Pfam" id="PF01243">
    <property type="entry name" value="PNPOx_N"/>
    <property type="match status" value="1"/>
</dbReference>
<evidence type="ECO:0000256" key="9">
    <source>
        <dbReference type="ARBA" id="ARBA00023002"/>
    </source>
</evidence>
<organism evidence="13 14">
    <name type="scientific">Globodera rostochiensis</name>
    <name type="common">Golden nematode worm</name>
    <name type="synonym">Heterodera rostochiensis</name>
    <dbReference type="NCBI Taxonomy" id="31243"/>
    <lineage>
        <taxon>Eukaryota</taxon>
        <taxon>Metazoa</taxon>
        <taxon>Ecdysozoa</taxon>
        <taxon>Nematoda</taxon>
        <taxon>Chromadorea</taxon>
        <taxon>Rhabditida</taxon>
        <taxon>Tylenchina</taxon>
        <taxon>Tylenchomorpha</taxon>
        <taxon>Tylenchoidea</taxon>
        <taxon>Heteroderidae</taxon>
        <taxon>Heteroderinae</taxon>
        <taxon>Globodera</taxon>
    </lineage>
</organism>
<dbReference type="SUPFAM" id="SSF50475">
    <property type="entry name" value="FMN-binding split barrel"/>
    <property type="match status" value="1"/>
</dbReference>
<keyword evidence="7" id="KW-0285">Flavoprotein</keyword>
<reference evidence="14" key="1">
    <citation type="submission" date="2022-11" db="UniProtKB">
        <authorList>
            <consortium name="WormBaseParasite"/>
        </authorList>
    </citation>
    <scope>IDENTIFICATION</scope>
</reference>
<dbReference type="NCBIfam" id="NF004231">
    <property type="entry name" value="PRK05679.1"/>
    <property type="match status" value="1"/>
</dbReference>
<evidence type="ECO:0000256" key="5">
    <source>
        <dbReference type="ARBA" id="ARBA00007301"/>
    </source>
</evidence>
<feature type="domain" description="Pyridoxine 5'-phosphate oxidase dimerisation C-terminal" evidence="12">
    <location>
        <begin position="195"/>
        <end position="237"/>
    </location>
</feature>
<feature type="region of interest" description="Disordered" evidence="10">
    <location>
        <begin position="14"/>
        <end position="38"/>
    </location>
</feature>
<dbReference type="AlphaFoldDB" id="A0A914I8Y5"/>
<evidence type="ECO:0000256" key="2">
    <source>
        <dbReference type="ARBA" id="ARBA00003691"/>
    </source>
</evidence>
<dbReference type="GO" id="GO:0010181">
    <property type="term" value="F:FMN binding"/>
    <property type="evidence" value="ECO:0007669"/>
    <property type="project" value="InterPro"/>
</dbReference>
<feature type="compositionally biased region" description="Polar residues" evidence="10">
    <location>
        <begin position="28"/>
        <end position="37"/>
    </location>
</feature>
<feature type="domain" description="Pyridoxamine 5'-phosphate oxidase N-terminal" evidence="11">
    <location>
        <begin position="100"/>
        <end position="181"/>
    </location>
</feature>
<evidence type="ECO:0000256" key="10">
    <source>
        <dbReference type="SAM" id="MobiDB-lite"/>
    </source>
</evidence>
<evidence type="ECO:0000256" key="4">
    <source>
        <dbReference type="ARBA" id="ARBA00005037"/>
    </source>
</evidence>
<evidence type="ECO:0000256" key="8">
    <source>
        <dbReference type="ARBA" id="ARBA00022643"/>
    </source>
</evidence>
<dbReference type="WBParaSite" id="Gr19_v10_g8597.t2">
    <property type="protein sequence ID" value="Gr19_v10_g8597.t2"/>
    <property type="gene ID" value="Gr19_v10_g8597"/>
</dbReference>
<proteinExistence type="inferred from homology"/>
<evidence type="ECO:0000256" key="3">
    <source>
        <dbReference type="ARBA" id="ARBA00004738"/>
    </source>
</evidence>
<dbReference type="Gene3D" id="2.30.110.10">
    <property type="entry name" value="Electron Transport, Fmn-binding Protein, Chain A"/>
    <property type="match status" value="1"/>
</dbReference>
<comment type="similarity">
    <text evidence="5">Belongs to the pyridoxamine 5'-phosphate oxidase family.</text>
</comment>
<dbReference type="InterPro" id="IPR012349">
    <property type="entry name" value="Split_barrel_FMN-bd"/>
</dbReference>
<accession>A0A914I8Y5</accession>
<evidence type="ECO:0000256" key="6">
    <source>
        <dbReference type="ARBA" id="ARBA00012801"/>
    </source>
</evidence>
<dbReference type="InterPro" id="IPR019740">
    <property type="entry name" value="Pyridox_Oxase_CS"/>
</dbReference>
<dbReference type="EC" id="1.4.3.5" evidence="6"/>
<keyword evidence="8" id="KW-0288">FMN</keyword>
<comment type="pathway">
    <text evidence="3">Cofactor metabolism; pyridoxal 5'-phosphate salvage; pyridoxal 5'-phosphate from pyridoxamine 5'-phosphate: step 1/1.</text>
</comment>
<evidence type="ECO:0000259" key="11">
    <source>
        <dbReference type="Pfam" id="PF01243"/>
    </source>
</evidence>
<dbReference type="PANTHER" id="PTHR10851">
    <property type="entry name" value="PYRIDOXINE-5-PHOSPHATE OXIDASE"/>
    <property type="match status" value="1"/>
</dbReference>
<dbReference type="PROSITE" id="PS01064">
    <property type="entry name" value="PYRIDOX_OXIDASE"/>
    <property type="match status" value="1"/>
</dbReference>
<dbReference type="InterPro" id="IPR011576">
    <property type="entry name" value="Pyridox_Oxase_N"/>
</dbReference>
<evidence type="ECO:0000256" key="7">
    <source>
        <dbReference type="ARBA" id="ARBA00022630"/>
    </source>
</evidence>
<name>A0A914I8Y5_GLORO</name>
<dbReference type="PANTHER" id="PTHR10851:SF0">
    <property type="entry name" value="PYRIDOXINE-5'-PHOSPHATE OXIDASE"/>
    <property type="match status" value="1"/>
</dbReference>
<evidence type="ECO:0000259" key="12">
    <source>
        <dbReference type="Pfam" id="PF10590"/>
    </source>
</evidence>
<dbReference type="Proteomes" id="UP000887572">
    <property type="component" value="Unplaced"/>
</dbReference>
<evidence type="ECO:0000313" key="13">
    <source>
        <dbReference type="Proteomes" id="UP000887572"/>
    </source>
</evidence>
<dbReference type="InterPro" id="IPR019576">
    <property type="entry name" value="Pyridoxamine_oxidase_dimer_C"/>
</dbReference>
<comment type="function">
    <text evidence="2">Catalyzes the oxidation of either pyridoxine 5'-phosphate (PNP) or pyridoxamine 5'-phosphate (PMP) into pyridoxal 5'-phosphate (PLP).</text>
</comment>
<evidence type="ECO:0000313" key="14">
    <source>
        <dbReference type="WBParaSite" id="Gr19_v10_g8597.t2"/>
    </source>
</evidence>
<keyword evidence="13" id="KW-1185">Reference proteome</keyword>
<dbReference type="GO" id="GO:0008615">
    <property type="term" value="P:pyridoxine biosynthetic process"/>
    <property type="evidence" value="ECO:0007669"/>
    <property type="project" value="InterPro"/>
</dbReference>
<evidence type="ECO:0000256" key="1">
    <source>
        <dbReference type="ARBA" id="ARBA00001917"/>
    </source>
</evidence>
<comment type="cofactor">
    <cofactor evidence="1">
        <name>FMN</name>
        <dbReference type="ChEBI" id="CHEBI:58210"/>
    </cofactor>
</comment>
<sequence length="237" mass="27168">MSVAKKTVLMTGHSFAETTGKKEEGKQHPNQTFNENDSCVDGVPLNTQSLRKAYVAGEEPFLLEKDMLCCPFAQFNVCECVRSVNSFKTWTSQFENAFAQSKKGKELAENPFASALFYWSKINRQVRVEGRVEMLGEEVAEVYWLKRPIESRIGSKLSDQSSVIPSRECLALKQRELEELCTTNGEAAITRPSDWLGYSLRPTYFEFWQGQNNRVHDRIVYTQNSGETEWKRERLSP</sequence>
<keyword evidence="9" id="KW-0560">Oxidoreductase</keyword>
<dbReference type="Pfam" id="PF10590">
    <property type="entry name" value="PNP_phzG_C"/>
    <property type="match status" value="1"/>
</dbReference>
<dbReference type="InterPro" id="IPR000659">
    <property type="entry name" value="Pyridox_Oxase"/>
</dbReference>